<protein>
    <recommendedName>
        <fullName evidence="3">DUF1931 domain-containing protein</fullName>
    </recommendedName>
</protein>
<name>A0A1I2CCL3_9BACT</name>
<sequence length="65" mass="7105">MATKNKAPKEILVVGSKVKDVIRDAGLRSDGELIQAVSDKVHELLGAAIERCKSNNRSTVRPYDL</sequence>
<dbReference type="EMBL" id="FOMX01000017">
    <property type="protein sequence ID" value="SFE66087.1"/>
    <property type="molecule type" value="Genomic_DNA"/>
</dbReference>
<organism evidence="1 2">
    <name type="scientific">Nannocystis exedens</name>
    <dbReference type="NCBI Taxonomy" id="54"/>
    <lineage>
        <taxon>Bacteria</taxon>
        <taxon>Pseudomonadati</taxon>
        <taxon>Myxococcota</taxon>
        <taxon>Polyangia</taxon>
        <taxon>Nannocystales</taxon>
        <taxon>Nannocystaceae</taxon>
        <taxon>Nannocystis</taxon>
    </lineage>
</organism>
<dbReference type="OrthoDB" id="5522163at2"/>
<dbReference type="Proteomes" id="UP000199400">
    <property type="component" value="Unassembled WGS sequence"/>
</dbReference>
<evidence type="ECO:0008006" key="3">
    <source>
        <dbReference type="Google" id="ProtNLM"/>
    </source>
</evidence>
<keyword evidence="2" id="KW-1185">Reference proteome</keyword>
<evidence type="ECO:0000313" key="1">
    <source>
        <dbReference type="EMBL" id="SFE66087.1"/>
    </source>
</evidence>
<reference evidence="2" key="1">
    <citation type="submission" date="2016-10" db="EMBL/GenBank/DDBJ databases">
        <authorList>
            <person name="Varghese N."/>
            <person name="Submissions S."/>
        </authorList>
    </citation>
    <scope>NUCLEOTIDE SEQUENCE [LARGE SCALE GENOMIC DNA]</scope>
    <source>
        <strain evidence="2">ATCC 25963</strain>
    </source>
</reference>
<accession>A0A1I2CCL3</accession>
<gene>
    <name evidence="1" type="ORF">SAMN02745121_05064</name>
</gene>
<proteinExistence type="predicted"/>
<evidence type="ECO:0000313" key="2">
    <source>
        <dbReference type="Proteomes" id="UP000199400"/>
    </source>
</evidence>
<dbReference type="RefSeq" id="WP_096326703.1">
    <property type="nucleotide sequence ID" value="NZ_FOMX01000017.1"/>
</dbReference>
<dbReference type="AlphaFoldDB" id="A0A1I2CCL3"/>